<dbReference type="RefSeq" id="XP_060325410.1">
    <property type="nucleotide sequence ID" value="XM_060478157.1"/>
</dbReference>
<gene>
    <name evidence="1" type="ORF">EV420DRAFT_1648407</name>
</gene>
<dbReference type="EMBL" id="JAUEPS010000050">
    <property type="protein sequence ID" value="KAK0445269.1"/>
    <property type="molecule type" value="Genomic_DNA"/>
</dbReference>
<organism evidence="1 2">
    <name type="scientific">Armillaria tabescens</name>
    <name type="common">Ringless honey mushroom</name>
    <name type="synonym">Agaricus tabescens</name>
    <dbReference type="NCBI Taxonomy" id="1929756"/>
    <lineage>
        <taxon>Eukaryota</taxon>
        <taxon>Fungi</taxon>
        <taxon>Dikarya</taxon>
        <taxon>Basidiomycota</taxon>
        <taxon>Agaricomycotina</taxon>
        <taxon>Agaricomycetes</taxon>
        <taxon>Agaricomycetidae</taxon>
        <taxon>Agaricales</taxon>
        <taxon>Marasmiineae</taxon>
        <taxon>Physalacriaceae</taxon>
        <taxon>Desarmillaria</taxon>
    </lineage>
</organism>
<evidence type="ECO:0000313" key="1">
    <source>
        <dbReference type="EMBL" id="KAK0445269.1"/>
    </source>
</evidence>
<reference evidence="1" key="1">
    <citation type="submission" date="2023-06" db="EMBL/GenBank/DDBJ databases">
        <authorList>
            <consortium name="Lawrence Berkeley National Laboratory"/>
            <person name="Ahrendt S."/>
            <person name="Sahu N."/>
            <person name="Indic B."/>
            <person name="Wong-Bajracharya J."/>
            <person name="Merenyi Z."/>
            <person name="Ke H.-M."/>
            <person name="Monk M."/>
            <person name="Kocsube S."/>
            <person name="Drula E."/>
            <person name="Lipzen A."/>
            <person name="Balint B."/>
            <person name="Henrissat B."/>
            <person name="Andreopoulos B."/>
            <person name="Martin F.M."/>
            <person name="Harder C.B."/>
            <person name="Rigling D."/>
            <person name="Ford K.L."/>
            <person name="Foster G.D."/>
            <person name="Pangilinan J."/>
            <person name="Papanicolaou A."/>
            <person name="Barry K."/>
            <person name="LaButti K."/>
            <person name="Viragh M."/>
            <person name="Koriabine M."/>
            <person name="Yan M."/>
            <person name="Riley R."/>
            <person name="Champramary S."/>
            <person name="Plett K.L."/>
            <person name="Tsai I.J."/>
            <person name="Slot J."/>
            <person name="Sipos G."/>
            <person name="Plett J."/>
            <person name="Nagy L.G."/>
            <person name="Grigoriev I.V."/>
        </authorList>
    </citation>
    <scope>NUCLEOTIDE SEQUENCE</scope>
    <source>
        <strain evidence="1">CCBAS 213</strain>
    </source>
</reference>
<keyword evidence="2" id="KW-1185">Reference proteome</keyword>
<dbReference type="GeneID" id="85361705"/>
<sequence>MISWTMQSGDPSVFSIELVLINQSFHSQYAITRSLSLTLPQISAQHLVHLDLFVGWFLMLMDCLFCRDGYTTELMNISNINDIYAQTSTFSISEPVSSSASTLSTGSASESSSASASVSASVSASGLASVSSSASGSVSPTASGFISHASSASASASGSSTYAFSTSPSTSSATATASTSAFNAALHVQIGGAGVFTAVLAWVIAL</sequence>
<proteinExistence type="predicted"/>
<protein>
    <submittedName>
        <fullName evidence="1">Uncharacterized protein</fullName>
    </submittedName>
</protein>
<comment type="caution">
    <text evidence="1">The sequence shown here is derived from an EMBL/GenBank/DDBJ whole genome shotgun (WGS) entry which is preliminary data.</text>
</comment>
<accession>A0AA39JPT7</accession>
<dbReference type="AlphaFoldDB" id="A0AA39JPT7"/>
<evidence type="ECO:0000313" key="2">
    <source>
        <dbReference type="Proteomes" id="UP001175211"/>
    </source>
</evidence>
<dbReference type="Proteomes" id="UP001175211">
    <property type="component" value="Unassembled WGS sequence"/>
</dbReference>
<name>A0AA39JPT7_ARMTA</name>